<feature type="compositionally biased region" description="Polar residues" evidence="1">
    <location>
        <begin position="90"/>
        <end position="108"/>
    </location>
</feature>
<gene>
    <name evidence="2" type="ORF">ADK38_42190</name>
</gene>
<comment type="caution">
    <text evidence="2">The sequence shown here is derived from an EMBL/GenBank/DDBJ whole genome shotgun (WGS) entry which is preliminary data.</text>
</comment>
<keyword evidence="3" id="KW-1185">Reference proteome</keyword>
<dbReference type="Proteomes" id="UP000037020">
    <property type="component" value="Unassembled WGS sequence"/>
</dbReference>
<name>A0ABR5ITG0_9ACTN</name>
<feature type="compositionally biased region" description="Acidic residues" evidence="1">
    <location>
        <begin position="32"/>
        <end position="50"/>
    </location>
</feature>
<organism evidence="2 3">
    <name type="scientific">Streptomyces varsoviensis</name>
    <dbReference type="NCBI Taxonomy" id="67373"/>
    <lineage>
        <taxon>Bacteria</taxon>
        <taxon>Bacillati</taxon>
        <taxon>Actinomycetota</taxon>
        <taxon>Actinomycetes</taxon>
        <taxon>Kitasatosporales</taxon>
        <taxon>Streptomycetaceae</taxon>
        <taxon>Streptomyces</taxon>
    </lineage>
</organism>
<feature type="non-terminal residue" evidence="2">
    <location>
        <position position="120"/>
    </location>
</feature>
<protein>
    <submittedName>
        <fullName evidence="2">Uncharacterized protein</fullName>
    </submittedName>
</protein>
<evidence type="ECO:0000313" key="3">
    <source>
        <dbReference type="Proteomes" id="UP000037020"/>
    </source>
</evidence>
<reference evidence="2 3" key="1">
    <citation type="submission" date="2015-07" db="EMBL/GenBank/DDBJ databases">
        <authorList>
            <person name="Ju K.-S."/>
            <person name="Doroghazi J.R."/>
            <person name="Metcalf W.W."/>
        </authorList>
    </citation>
    <scope>NUCLEOTIDE SEQUENCE [LARGE SCALE GENOMIC DNA]</scope>
    <source>
        <strain evidence="2 3">NRRL B-3589</strain>
    </source>
</reference>
<accession>A0ABR5ITG0</accession>
<proteinExistence type="predicted"/>
<evidence type="ECO:0000256" key="1">
    <source>
        <dbReference type="SAM" id="MobiDB-lite"/>
    </source>
</evidence>
<feature type="non-terminal residue" evidence="2">
    <location>
        <position position="1"/>
    </location>
</feature>
<evidence type="ECO:0000313" key="2">
    <source>
        <dbReference type="EMBL" id="KOG63161.1"/>
    </source>
</evidence>
<feature type="region of interest" description="Disordered" evidence="1">
    <location>
        <begin position="1"/>
        <end position="120"/>
    </location>
</feature>
<feature type="compositionally biased region" description="Basic and acidic residues" evidence="1">
    <location>
        <begin position="110"/>
        <end position="120"/>
    </location>
</feature>
<dbReference type="EMBL" id="LGUT01004089">
    <property type="protein sequence ID" value="KOG63161.1"/>
    <property type="molecule type" value="Genomic_DNA"/>
</dbReference>
<sequence>PALPHRRRRAPFDAPGLDEDKLDEILRRFEEDNPEPDPEPEPEGPDDGGPDDGGPGDSGPEDDGPGGGGPRDQDHQDGAAGPDSPELPSQRESGADQQDAPQSPSQGQEPRGDHGPEADA</sequence>